<gene>
    <name evidence="3" type="ORF">AVDCRST_MAG66-3841</name>
</gene>
<feature type="non-terminal residue" evidence="3">
    <location>
        <position position="240"/>
    </location>
</feature>
<proteinExistence type="predicted"/>
<feature type="compositionally biased region" description="Basic and acidic residues" evidence="1">
    <location>
        <begin position="32"/>
        <end position="42"/>
    </location>
</feature>
<evidence type="ECO:0000256" key="2">
    <source>
        <dbReference type="SAM" id="Phobius"/>
    </source>
</evidence>
<accession>A0A6J4QBR4</accession>
<dbReference type="EMBL" id="CADCUS010000533">
    <property type="protein sequence ID" value="CAA9439444.1"/>
    <property type="molecule type" value="Genomic_DNA"/>
</dbReference>
<evidence type="ECO:0000256" key="1">
    <source>
        <dbReference type="SAM" id="MobiDB-lite"/>
    </source>
</evidence>
<protein>
    <submittedName>
        <fullName evidence="3">Uncharacterized protein</fullName>
    </submittedName>
</protein>
<feature type="transmembrane region" description="Helical" evidence="2">
    <location>
        <begin position="217"/>
        <end position="234"/>
    </location>
</feature>
<organism evidence="3">
    <name type="scientific">uncultured Pseudonocardia sp</name>
    <dbReference type="NCBI Taxonomy" id="211455"/>
    <lineage>
        <taxon>Bacteria</taxon>
        <taxon>Bacillati</taxon>
        <taxon>Actinomycetota</taxon>
        <taxon>Actinomycetes</taxon>
        <taxon>Pseudonocardiales</taxon>
        <taxon>Pseudonocardiaceae</taxon>
        <taxon>Pseudonocardia</taxon>
        <taxon>environmental samples</taxon>
    </lineage>
</organism>
<keyword evidence="2" id="KW-0812">Transmembrane</keyword>
<sequence>MIPQPPTPQPPTPEHPTPDHPEEAPPVAYTPQRRDAAESSEQLRARIPGWGVDLDPADRPSVPKLQFREGLTGAHWEFPERQPETFPRERSIEHAFLTPVFGTTCPPKGLSGVVRRLAYRRYSEARAAHWLLLVLADRVDAVEHHLASLVTRRPDQPVTETGVVVEFRRRGVRSRTAGHRADGHRVLDPVVVVGPWVAAGAVGLGFVLGGLVGMTSVGSGALIGLALILVFRLTPHRVVG</sequence>
<reference evidence="3" key="1">
    <citation type="submission" date="2020-02" db="EMBL/GenBank/DDBJ databases">
        <authorList>
            <person name="Meier V. D."/>
        </authorList>
    </citation>
    <scope>NUCLEOTIDE SEQUENCE</scope>
    <source>
        <strain evidence="3">AVDCRST_MAG66</strain>
    </source>
</reference>
<feature type="region of interest" description="Disordered" evidence="1">
    <location>
        <begin position="1"/>
        <end position="42"/>
    </location>
</feature>
<evidence type="ECO:0000313" key="3">
    <source>
        <dbReference type="EMBL" id="CAA9439444.1"/>
    </source>
</evidence>
<dbReference type="AlphaFoldDB" id="A0A6J4QBR4"/>
<keyword evidence="2" id="KW-0472">Membrane</keyword>
<keyword evidence="2" id="KW-1133">Transmembrane helix</keyword>
<feature type="compositionally biased region" description="Pro residues" evidence="1">
    <location>
        <begin position="1"/>
        <end position="15"/>
    </location>
</feature>
<name>A0A6J4QBR4_9PSEU</name>